<dbReference type="Pfam" id="PF00076">
    <property type="entry name" value="RRM_1"/>
    <property type="match status" value="2"/>
</dbReference>
<sequence length="264" mass="29761">MSETAETPTIIEERVFIGNLPFTTTKEELEDLIKDFEYESVELPTRTVKRGNKRFTRQSGFAFVTFKTKEIATEAIEALQGKTVGERTIEAKHALPHELTERPKKEAVVSDDSDSKEQKKAPKKESKKAARSPKVPLDQGIPSETTIFISNLEENVGPKTLRETFAELEPVYVTVPKKQLPRYIARKLIKENVPIRNRGIAFVRFAGPEQQKLAIEKFNGTEIEGKVVEITVAIDPKKEEGEQAEEGKENEKIVPEVQEVEAEA</sequence>
<dbReference type="RefSeq" id="XP_022460695.1">
    <property type="nucleotide sequence ID" value="XM_022601449.1"/>
</dbReference>
<dbReference type="GeneID" id="34522083"/>
<dbReference type="PANTHER" id="PTHR48025:SF1">
    <property type="entry name" value="RRM DOMAIN-CONTAINING PROTEIN"/>
    <property type="match status" value="1"/>
</dbReference>
<dbReference type="CDD" id="cd00590">
    <property type="entry name" value="RRM_SF"/>
    <property type="match status" value="1"/>
</dbReference>
<dbReference type="STRING" id="1382522.W6MXD6"/>
<accession>W6MXD6</accession>
<proteinExistence type="predicted"/>
<dbReference type="HOGENOM" id="CLU_012062_9_2_1"/>
<dbReference type="AlphaFoldDB" id="W6MXD6"/>
<dbReference type="PANTHER" id="PTHR48025">
    <property type="entry name" value="OS02G0815200 PROTEIN"/>
    <property type="match status" value="1"/>
</dbReference>
<evidence type="ECO:0000256" key="3">
    <source>
        <dbReference type="SAM" id="MobiDB-lite"/>
    </source>
</evidence>
<evidence type="ECO:0000313" key="5">
    <source>
        <dbReference type="EMBL" id="CDK28705.1"/>
    </source>
</evidence>
<dbReference type="PROSITE" id="PS50102">
    <property type="entry name" value="RRM"/>
    <property type="match status" value="2"/>
</dbReference>
<dbReference type="SUPFAM" id="SSF54928">
    <property type="entry name" value="RNA-binding domain, RBD"/>
    <property type="match status" value="2"/>
</dbReference>
<dbReference type="InterPro" id="IPR035979">
    <property type="entry name" value="RBD_domain_sf"/>
</dbReference>
<evidence type="ECO:0000256" key="1">
    <source>
        <dbReference type="ARBA" id="ARBA00022884"/>
    </source>
</evidence>
<dbReference type="OrthoDB" id="439808at2759"/>
<feature type="compositionally biased region" description="Basic and acidic residues" evidence="3">
    <location>
        <begin position="237"/>
        <end position="254"/>
    </location>
</feature>
<dbReference type="EMBL" id="HG793129">
    <property type="protein sequence ID" value="CDK28705.1"/>
    <property type="molecule type" value="Genomic_DNA"/>
</dbReference>
<dbReference type="InterPro" id="IPR000504">
    <property type="entry name" value="RRM_dom"/>
</dbReference>
<feature type="region of interest" description="Disordered" evidence="3">
    <location>
        <begin position="93"/>
        <end position="141"/>
    </location>
</feature>
<evidence type="ECO:0000313" key="6">
    <source>
        <dbReference type="Proteomes" id="UP000019384"/>
    </source>
</evidence>
<feature type="domain" description="RRM" evidence="4">
    <location>
        <begin position="13"/>
        <end position="96"/>
    </location>
</feature>
<dbReference type="InterPro" id="IPR050502">
    <property type="entry name" value="Euk_RNA-bind_prot"/>
</dbReference>
<protein>
    <recommendedName>
        <fullName evidence="4">RRM domain-containing protein</fullName>
    </recommendedName>
</protein>
<dbReference type="InterPro" id="IPR012677">
    <property type="entry name" value="Nucleotide-bd_a/b_plait_sf"/>
</dbReference>
<evidence type="ECO:0000256" key="2">
    <source>
        <dbReference type="PROSITE-ProRule" id="PRU00176"/>
    </source>
</evidence>
<gene>
    <name evidence="5" type="ORF">KUCA_T00004689001</name>
</gene>
<dbReference type="GO" id="GO:0003729">
    <property type="term" value="F:mRNA binding"/>
    <property type="evidence" value="ECO:0007669"/>
    <property type="project" value="TreeGrafter"/>
</dbReference>
<evidence type="ECO:0000259" key="4">
    <source>
        <dbReference type="PROSITE" id="PS50102"/>
    </source>
</evidence>
<feature type="compositionally biased region" description="Basic and acidic residues" evidence="3">
    <location>
        <begin position="93"/>
        <end position="128"/>
    </location>
</feature>
<organism evidence="5 6">
    <name type="scientific">Kuraishia capsulata CBS 1993</name>
    <dbReference type="NCBI Taxonomy" id="1382522"/>
    <lineage>
        <taxon>Eukaryota</taxon>
        <taxon>Fungi</taxon>
        <taxon>Dikarya</taxon>
        <taxon>Ascomycota</taxon>
        <taxon>Saccharomycotina</taxon>
        <taxon>Pichiomycetes</taxon>
        <taxon>Pichiales</taxon>
        <taxon>Pichiaceae</taxon>
        <taxon>Kuraishia</taxon>
    </lineage>
</organism>
<dbReference type="SMART" id="SM00360">
    <property type="entry name" value="RRM"/>
    <property type="match status" value="2"/>
</dbReference>
<reference evidence="5" key="2">
    <citation type="submission" date="2014-02" db="EMBL/GenBank/DDBJ databases">
        <title>Complete DNA sequence of /Kuraishia capsulata/ illustrates novel genomic features among budding yeasts (/Saccharomycotina/).</title>
        <authorList>
            <person name="Morales L."/>
            <person name="Noel B."/>
            <person name="Porcel B."/>
            <person name="Marcet-Houben M."/>
            <person name="Hullo M-F."/>
            <person name="Sacerdot C."/>
            <person name="Tekaia F."/>
            <person name="Leh-Louis V."/>
            <person name="Despons L."/>
            <person name="Khanna V."/>
            <person name="Aury J-M."/>
            <person name="Barbe V."/>
            <person name="Couloux A."/>
            <person name="Labadie K."/>
            <person name="Pelletier E."/>
            <person name="Souciet J-L."/>
            <person name="Boekhout T."/>
            <person name="Gabaldon T."/>
            <person name="Wincker P."/>
            <person name="Dujon B."/>
        </authorList>
    </citation>
    <scope>NUCLEOTIDE SEQUENCE</scope>
    <source>
        <strain evidence="5">CBS 1993</strain>
    </source>
</reference>
<dbReference type="Proteomes" id="UP000019384">
    <property type="component" value="Unassembled WGS sequence"/>
</dbReference>
<dbReference type="Gene3D" id="3.30.70.330">
    <property type="match status" value="2"/>
</dbReference>
<keyword evidence="6" id="KW-1185">Reference proteome</keyword>
<name>W6MXD6_9ASCO</name>
<feature type="region of interest" description="Disordered" evidence="3">
    <location>
        <begin position="237"/>
        <end position="264"/>
    </location>
</feature>
<feature type="domain" description="RRM" evidence="4">
    <location>
        <begin position="145"/>
        <end position="235"/>
    </location>
</feature>
<reference evidence="5" key="1">
    <citation type="submission" date="2013-12" db="EMBL/GenBank/DDBJ databases">
        <authorList>
            <person name="Genoscope - CEA"/>
        </authorList>
    </citation>
    <scope>NUCLEOTIDE SEQUENCE</scope>
    <source>
        <strain evidence="5">CBS 1993</strain>
    </source>
</reference>
<keyword evidence="1 2" id="KW-0694">RNA-binding</keyword>